<reference evidence="2" key="2">
    <citation type="submission" date="2021-05" db="UniProtKB">
        <authorList>
            <consortium name="EnsemblPlants"/>
        </authorList>
    </citation>
    <scope>IDENTIFICATION</scope>
    <source>
        <strain evidence="2">subsp. malaccensis</strain>
    </source>
</reference>
<dbReference type="EMBL" id="HG996473">
    <property type="protein sequence ID" value="CAG1856213.1"/>
    <property type="molecule type" value="Genomic_DNA"/>
</dbReference>
<reference evidence="1" key="1">
    <citation type="submission" date="2021-03" db="EMBL/GenBank/DDBJ databases">
        <authorList>
            <consortium name="Genoscope - CEA"/>
            <person name="William W."/>
        </authorList>
    </citation>
    <scope>NUCLEOTIDE SEQUENCE</scope>
    <source>
        <strain evidence="1">Doubled-haploid Pahang</strain>
    </source>
</reference>
<evidence type="ECO:0000313" key="2">
    <source>
        <dbReference type="EnsemblPlants" id="Ma07_p10600.1"/>
    </source>
</evidence>
<keyword evidence="3" id="KW-1185">Reference proteome</keyword>
<protein>
    <submittedName>
        <fullName evidence="1">(wild Malaysian banana) hypothetical protein</fullName>
    </submittedName>
</protein>
<proteinExistence type="predicted"/>
<organism evidence="2 3">
    <name type="scientific">Musa acuminata subsp. malaccensis</name>
    <name type="common">Wild banana</name>
    <name type="synonym">Musa malaccensis</name>
    <dbReference type="NCBI Taxonomy" id="214687"/>
    <lineage>
        <taxon>Eukaryota</taxon>
        <taxon>Viridiplantae</taxon>
        <taxon>Streptophyta</taxon>
        <taxon>Embryophyta</taxon>
        <taxon>Tracheophyta</taxon>
        <taxon>Spermatophyta</taxon>
        <taxon>Magnoliopsida</taxon>
        <taxon>Liliopsida</taxon>
        <taxon>Zingiberales</taxon>
        <taxon>Musaceae</taxon>
        <taxon>Musa</taxon>
    </lineage>
</organism>
<dbReference type="Gramene" id="Ma07_t10600.1">
    <property type="protein sequence ID" value="Ma07_p10600.1"/>
    <property type="gene ID" value="Ma07_g10600"/>
</dbReference>
<accession>A0A804JUD9</accession>
<dbReference type="InParanoid" id="A0A804JUD9"/>
<evidence type="ECO:0000313" key="3">
    <source>
        <dbReference type="Proteomes" id="UP000012960"/>
    </source>
</evidence>
<dbReference type="Proteomes" id="UP000012960">
    <property type="component" value="Unplaced"/>
</dbReference>
<sequence>MASQCSLVKTCSETQFDGWSMWTLVCTHPNCWCSPHCIDGKHLMILFLFIFMLQSEKCPTRSQPIQELLCRPQIIDGCNWYFSSLFHVLFLCFWNKHLNLLAQACIRSHYMQS</sequence>
<dbReference type="AlphaFoldDB" id="A0A804JUD9"/>
<gene>
    <name evidence="1" type="ORF">GSMUA_44250.1</name>
</gene>
<dbReference type="EnsemblPlants" id="Ma07_t10600.1">
    <property type="protein sequence ID" value="Ma07_p10600.1"/>
    <property type="gene ID" value="Ma07_g10600"/>
</dbReference>
<evidence type="ECO:0000313" key="1">
    <source>
        <dbReference type="EMBL" id="CAG1856213.1"/>
    </source>
</evidence>
<name>A0A804JUD9_MUSAM</name>